<keyword evidence="8" id="KW-1185">Reference proteome</keyword>
<dbReference type="EMBL" id="CP001359">
    <property type="protein sequence ID" value="ACL67091.1"/>
    <property type="molecule type" value="Genomic_DNA"/>
</dbReference>
<gene>
    <name evidence="7" type="ordered locus">A2cp1_3766</name>
</gene>
<evidence type="ECO:0000256" key="1">
    <source>
        <dbReference type="ARBA" id="ARBA00006594"/>
    </source>
</evidence>
<feature type="domain" description="DNA methylase N-4/N-6" evidence="5">
    <location>
        <begin position="24"/>
        <end position="360"/>
    </location>
</feature>
<dbReference type="RefSeq" id="WP_015934849.1">
    <property type="nucleotide sequence ID" value="NC_011891.1"/>
</dbReference>
<evidence type="ECO:0000259" key="5">
    <source>
        <dbReference type="Pfam" id="PF01555"/>
    </source>
</evidence>
<organism evidence="7 8">
    <name type="scientific">Anaeromyxobacter dehalogenans (strain ATCC BAA-258 / DSM 21875 / 2CP-1)</name>
    <dbReference type="NCBI Taxonomy" id="455488"/>
    <lineage>
        <taxon>Bacteria</taxon>
        <taxon>Pseudomonadati</taxon>
        <taxon>Myxococcota</taxon>
        <taxon>Myxococcia</taxon>
        <taxon>Myxococcales</taxon>
        <taxon>Cystobacterineae</taxon>
        <taxon>Anaeromyxobacteraceae</taxon>
        <taxon>Anaeromyxobacter</taxon>
    </lineage>
</organism>
<protein>
    <submittedName>
        <fullName evidence="7">DNA methylase N-4/N-6 domain protein</fullName>
    </submittedName>
</protein>
<evidence type="ECO:0000313" key="8">
    <source>
        <dbReference type="Proteomes" id="UP000007089"/>
    </source>
</evidence>
<evidence type="ECO:0000256" key="3">
    <source>
        <dbReference type="ARBA" id="ARBA00022679"/>
    </source>
</evidence>
<dbReference type="InterPro" id="IPR002941">
    <property type="entry name" value="DNA_methylase_N4/N6"/>
</dbReference>
<keyword evidence="2 7" id="KW-0489">Methyltransferase</keyword>
<feature type="domain" description="NACHT-associated inactive Restriction Endonuclease 1 sensor" evidence="6">
    <location>
        <begin position="427"/>
        <end position="497"/>
    </location>
</feature>
<dbReference type="PRINTS" id="PR00508">
    <property type="entry name" value="S21N4MTFRASE"/>
</dbReference>
<evidence type="ECO:0000313" key="7">
    <source>
        <dbReference type="EMBL" id="ACL67091.1"/>
    </source>
</evidence>
<dbReference type="GO" id="GO:0008170">
    <property type="term" value="F:N-methyltransferase activity"/>
    <property type="evidence" value="ECO:0007669"/>
    <property type="project" value="InterPro"/>
</dbReference>
<comment type="similarity">
    <text evidence="1">Belongs to the N(4)/N(6)-methyltransferase family.</text>
</comment>
<dbReference type="GO" id="GO:0003677">
    <property type="term" value="F:DNA binding"/>
    <property type="evidence" value="ECO:0007669"/>
    <property type="project" value="InterPro"/>
</dbReference>
<proteinExistence type="inferred from homology"/>
<feature type="region of interest" description="Disordered" evidence="4">
    <location>
        <begin position="566"/>
        <end position="599"/>
    </location>
</feature>
<dbReference type="AlphaFoldDB" id="B8J6W9"/>
<keyword evidence="3" id="KW-0808">Transferase</keyword>
<dbReference type="InterPro" id="IPR029063">
    <property type="entry name" value="SAM-dependent_MTases_sf"/>
</dbReference>
<evidence type="ECO:0000256" key="2">
    <source>
        <dbReference type="ARBA" id="ARBA00022603"/>
    </source>
</evidence>
<evidence type="ECO:0000256" key="4">
    <source>
        <dbReference type="SAM" id="MobiDB-lite"/>
    </source>
</evidence>
<dbReference type="InterPro" id="IPR001091">
    <property type="entry name" value="RM_Methyltransferase"/>
</dbReference>
<dbReference type="HOGENOM" id="CLU_024927_10_3_7"/>
<dbReference type="Pfam" id="PF01555">
    <property type="entry name" value="N6_N4_Mtase"/>
    <property type="match status" value="1"/>
</dbReference>
<dbReference type="InterPro" id="IPR054557">
    <property type="entry name" value="NA-iREase1_dom"/>
</dbReference>
<name>B8J6W9_ANAD2</name>
<dbReference type="KEGG" id="acp:A2cp1_3766"/>
<evidence type="ECO:0000259" key="6">
    <source>
        <dbReference type="Pfam" id="PF22722"/>
    </source>
</evidence>
<dbReference type="Gene3D" id="3.40.50.150">
    <property type="entry name" value="Vaccinia Virus protein VP39"/>
    <property type="match status" value="1"/>
</dbReference>
<dbReference type="PROSITE" id="PS00092">
    <property type="entry name" value="N6_MTASE"/>
    <property type="match status" value="1"/>
</dbReference>
<dbReference type="REBASE" id="19921">
    <property type="entry name" value="M.Ade2CPORF3766P"/>
</dbReference>
<dbReference type="Proteomes" id="UP000007089">
    <property type="component" value="Chromosome"/>
</dbReference>
<reference evidence="7" key="1">
    <citation type="submission" date="2009-01" db="EMBL/GenBank/DDBJ databases">
        <title>Complete sequence of Anaeromyxobacter dehalogenans 2CP-1.</title>
        <authorList>
            <consortium name="US DOE Joint Genome Institute"/>
            <person name="Lucas S."/>
            <person name="Copeland A."/>
            <person name="Lapidus A."/>
            <person name="Glavina del Rio T."/>
            <person name="Dalin E."/>
            <person name="Tice H."/>
            <person name="Bruce D."/>
            <person name="Goodwin L."/>
            <person name="Pitluck S."/>
            <person name="Saunders E."/>
            <person name="Brettin T."/>
            <person name="Detter J.C."/>
            <person name="Han C."/>
            <person name="Larimer F."/>
            <person name="Land M."/>
            <person name="Hauser L."/>
            <person name="Kyrpides N."/>
            <person name="Ovchinnikova G."/>
            <person name="Beliaev A.S."/>
            <person name="Richardson P."/>
        </authorList>
    </citation>
    <scope>NUCLEOTIDE SEQUENCE</scope>
    <source>
        <strain evidence="7">2CP-1</strain>
    </source>
</reference>
<accession>B8J6W9</accession>
<sequence>MRPGKLYYGDNLPMLREFVPDECVDLVYLDPPFNSNQDYNVLFKEHDLSSSVAQLRAFEDCWHWDQQAQETYEELTGPDSVNHGIPPAVSVLIEAFYKALPQRSDMAAYLVMMAPRLIELRRVLARSGSIYLHCDPTASHYLKLLMDAIFGPEQFRNEIIWKRTHSHGDPRRNFGAVTDTILFYTRSPEYQFHCQYRPFTAEYAAKRFSGKDEDGRVWQSVTLRSPKPRPNLHYAYHASNGVTYQPHRNGWSCDPERMRQYDTAGRLHFPTKRGGQLRLKMYLDESKGVKVQSLWDDIPPVNSQAAERLGYPTQKPLALLERIIATSSCPGDVVLDPFCGCGTAVEAAQRLGREWIGIDVTYLAIRVIRDRLASGFPGIQYELAGEPQDLESARDLAETDKYQFQWWAVHRIGAHPVGGVPGRREGRRGRDRGIDGMIKFRADGRVYEIVVSVKGGRTVTPANVRELHGTVQREKAAMGVLVTMQDPTQEMRVEAARAGMWKDPHTGRKYPRLQIVSASDIFAGRRVDYPGVEITETTPPAGGTLVLPGMALPAPPPRRGMLVTVPEHSSETATPLIREQAGRPSEEAIGQPLRTKGKR</sequence>
<dbReference type="SUPFAM" id="SSF53335">
    <property type="entry name" value="S-adenosyl-L-methionine-dependent methyltransferases"/>
    <property type="match status" value="1"/>
</dbReference>
<dbReference type="Pfam" id="PF22722">
    <property type="entry name" value="NA-iREase1"/>
    <property type="match status" value="1"/>
</dbReference>
<dbReference type="InterPro" id="IPR002052">
    <property type="entry name" value="DNA_methylase_N6_adenine_CS"/>
</dbReference>
<dbReference type="GO" id="GO:0032259">
    <property type="term" value="P:methylation"/>
    <property type="evidence" value="ECO:0007669"/>
    <property type="project" value="UniProtKB-KW"/>
</dbReference>